<evidence type="ECO:0000313" key="1">
    <source>
        <dbReference type="EMBL" id="MBZ0158391.1"/>
    </source>
</evidence>
<reference evidence="1" key="1">
    <citation type="journal article" date="2021" name="bioRxiv">
        <title>Unraveling nitrogen, sulfur and carbon metabolic pathways and microbial community transcriptional responses to substrate deprivation and toxicity stresses in a bioreactor mimicking anoxic brackish coastal sediment conditions.</title>
        <authorList>
            <person name="Martins P.D."/>
            <person name="Echeveste M.J."/>
            <person name="Arshad A."/>
            <person name="Kurth J."/>
            <person name="Ouboter H."/>
            <person name="Jetten M.S.M."/>
            <person name="Welte C.U."/>
        </authorList>
    </citation>
    <scope>NUCLEOTIDE SEQUENCE</scope>
    <source>
        <strain evidence="1">MAG_39</strain>
    </source>
</reference>
<dbReference type="Proteomes" id="UP000705867">
    <property type="component" value="Unassembled WGS sequence"/>
</dbReference>
<dbReference type="AlphaFoldDB" id="A0A953M3U0"/>
<organism evidence="1 2">
    <name type="scientific">Candidatus Nitrobium versatile</name>
    <dbReference type="NCBI Taxonomy" id="2884831"/>
    <lineage>
        <taxon>Bacteria</taxon>
        <taxon>Pseudomonadati</taxon>
        <taxon>Nitrospirota</taxon>
        <taxon>Nitrospiria</taxon>
        <taxon>Nitrospirales</taxon>
        <taxon>Nitrospiraceae</taxon>
        <taxon>Candidatus Nitrobium</taxon>
    </lineage>
</organism>
<reference evidence="1" key="2">
    <citation type="submission" date="2021-08" db="EMBL/GenBank/DDBJ databases">
        <authorList>
            <person name="Dalcin Martins P."/>
        </authorList>
    </citation>
    <scope>NUCLEOTIDE SEQUENCE</scope>
    <source>
        <strain evidence="1">MAG_39</strain>
    </source>
</reference>
<dbReference type="EMBL" id="JAIOIV010000151">
    <property type="protein sequence ID" value="MBZ0158391.1"/>
    <property type="molecule type" value="Genomic_DNA"/>
</dbReference>
<name>A0A953M3U0_9BACT</name>
<evidence type="ECO:0000313" key="2">
    <source>
        <dbReference type="Proteomes" id="UP000705867"/>
    </source>
</evidence>
<protein>
    <submittedName>
        <fullName evidence="1">Uncharacterized protein</fullName>
    </submittedName>
</protein>
<proteinExistence type="predicted"/>
<sequence length="438" mass="46316">MPLANFSNLGEVIDAPLFKGTITSLDSGNDTATVEVTIPEIYGGGVRSFAGVPLFYHCSDGAAQRGNGALEGAAAAFSEGDKVFVQMLGGGTVAQRVLGHLGEKRPCCSLALALNDPAETYFILTAALTLKEIVSSSQVLSECKLATTNDPQPLNETSSQSGSETTENLLIGSSWTDLCAGEPPYSNYYLSPAMTSRTTVNSVIKTLGVFGTFGSTQTITEAATNTTDTLSHTFLCESCSWTLKRQATYHKQSVQETDSPVIGSRLLYERNNETKVFTALLYLHTTSQVDDYVVRSAPIACYAAYACVDGGGEVVPYTYTQVGATYTDGYLVTPSGALLLASMEAHVDTEQSDTCGSSSYTDDSYSLGWSVGGMNIAVCSMGILVIVEVVAVGGGASSLKLFLFDVDTHALIASAELSNPYQGYSLDTATPTCVQYRK</sequence>
<gene>
    <name evidence="1" type="ORF">K8I29_19510</name>
</gene>
<accession>A0A953M3U0</accession>
<comment type="caution">
    <text evidence="1">The sequence shown here is derived from an EMBL/GenBank/DDBJ whole genome shotgun (WGS) entry which is preliminary data.</text>
</comment>